<keyword evidence="1 3" id="KW-0863">Zinc-finger</keyword>
<dbReference type="InterPro" id="IPR013083">
    <property type="entry name" value="Znf_RING/FYVE/PHD"/>
</dbReference>
<dbReference type="PROSITE" id="PS50089">
    <property type="entry name" value="ZF_RING_2"/>
    <property type="match status" value="1"/>
</dbReference>
<feature type="compositionally biased region" description="Polar residues" evidence="4">
    <location>
        <begin position="429"/>
        <end position="450"/>
    </location>
</feature>
<dbReference type="InterPro" id="IPR011011">
    <property type="entry name" value="Znf_FYVE_PHD"/>
</dbReference>
<feature type="region of interest" description="Disordered" evidence="4">
    <location>
        <begin position="654"/>
        <end position="699"/>
    </location>
</feature>
<feature type="region of interest" description="Disordered" evidence="4">
    <location>
        <begin position="46"/>
        <end position="70"/>
    </location>
</feature>
<reference evidence="6" key="1">
    <citation type="submission" date="2021-10" db="EMBL/GenBank/DDBJ databases">
        <title>Tropical sea cucumber genome reveals ecological adaptation and Cuvierian tubules defense mechanism.</title>
        <authorList>
            <person name="Chen T."/>
        </authorList>
    </citation>
    <scope>NUCLEOTIDE SEQUENCE</scope>
    <source>
        <strain evidence="6">Nanhai2018</strain>
        <tissue evidence="6">Muscle</tissue>
    </source>
</reference>
<keyword evidence="7" id="KW-1185">Reference proteome</keyword>
<name>A0A9Q1BQG7_HOLLE</name>
<organism evidence="6 7">
    <name type="scientific">Holothuria leucospilota</name>
    <name type="common">Black long sea cucumber</name>
    <name type="synonym">Mertensiothuria leucospilota</name>
    <dbReference type="NCBI Taxonomy" id="206669"/>
    <lineage>
        <taxon>Eukaryota</taxon>
        <taxon>Metazoa</taxon>
        <taxon>Echinodermata</taxon>
        <taxon>Eleutherozoa</taxon>
        <taxon>Echinozoa</taxon>
        <taxon>Holothuroidea</taxon>
        <taxon>Aspidochirotacea</taxon>
        <taxon>Aspidochirotida</taxon>
        <taxon>Holothuriidae</taxon>
        <taxon>Holothuria</taxon>
    </lineage>
</organism>
<sequence>MDGTKEVISEEPKPSSRTMPLVKWNPSFAIGVSRAVYSGITQVGTGVKKSFTKEEPPVETSGSQQQGKSDTDIMNEVLYEFVENWEGEEPPSPLLFDPDGDFIILPRPTEEVPIDESWASSSATPPPYVYIHSGLLTSLQTVTAYPQNIQKYLKEHLHFPSSKKNLDKGDVSSSNISSNAADGVSGETSSTRESNGQEVRREEDEQENLAVKKQEEEVINSGDPPVTDVLADSVEGQVPKPQRSPRRFNLPSIQSPLALRRRLNQPDQDADRGREAPLTEPKRKEGHASDQTEGLSTSHSVEKEVVVTIPEGTSVLQIPIEPSEGQVLIPKPVQKHLSWNPIRSRFSFRPPSEGGSDHETCLTEECEIDDKKDIQPLQSDEGGEVISVSQETQVVQNPDTISEGEEVLEPSFSQKYFNRLPVKTPFSFRKSTTSNSGTDTGQETSASSSEVYRKDKTPTQSGQADVASDSLNAGETQKRQTSVSLSEGVVTVPSSAPKYLSWIPVKSPFRPGRPLSSDVSTKLGTEALTIEVVGKEKAHENSEETQLSQVPPLDHFENDDLVPTSSPRLLRRIQNRSPFKFRGPPASFSEIREEAPTGEIDVKEEPVVNSEETQVVQIPVDFSEGQILVPHSAQTHLRWVPARFPFAFSSNLGSETGNESKGVDSCETGEKEVPILSEESTTLVSQEDGQEDVTDNTLKESSPSLGYWRQFPVQWLSPEKYRLLVANTIIRRKEDLEILCASAHLLESEHLVPENMDIDFDELKKIFSTIKTLNSIQTSKAGTWSFSPIIPTLYRRYWRVPLEGTSERQEQSFRRSSFSCTLQEPREPLSPLEESNNSENTNFGEIHELFKQFSISKDSLGVASRTEMASPKGGEKTSGRGFLHSFKNIVWTRENLHLDEKIENPPVAPSGNEERIDIAPSEKSQERVSQLYQPKQDKNRLTKEWTNAREDLENFVVTETRSLSGGLDFRTPDEQSKYRVDTFSSYFTSPFVSRKCYICNESLSSMGFFMWKRQEYQCKQCKHLFCKKCQISSLQGGECMVCRQDISRQKEEVSSLGISRSYTDAFKHFRNEFNKVGWDVERHQEQFRFQPTIGSVLRQCRRLEHGYKKCLDDKIDPNKMLGGGLLKRGIPDWQKPPTWIEAGTKEVRGCQLCSRERFVDSLHNCRLCGRRVCSQDSSRDFMLYIPDQNTIEYSPKMNVCWKIIRVVGCPSVEPVVNLYMRICFTCKSMLVAHQEKSFTLSYITVSADYRKCEQTILDIHQETQKMKENIQSQLPQFVKMVDTFSADSKNIPESLMKSLVKHQDDLMDQFPRYIIAVDKLREMFPQTEQQIKLIRSLMQEIRSFYRDNVIIYRVAGRQLSEIMPKEEIEHRMITVNTDAINCACIVISQLAFEILKICIQYKIPEKLAMAIREVSEICEDDLKKMIEQKGKTDKDETWDNHKKSLDEFIKAEMKSERRYLKVEASRQTQDDLQIFLKKESHRRIRSTLIQLKAKSASRAFTGTKEALETLQKATQNENLMI</sequence>
<accession>A0A9Q1BQG7</accession>
<protein>
    <recommendedName>
        <fullName evidence="5">RING-type domain-containing protein</fullName>
    </recommendedName>
</protein>
<dbReference type="OrthoDB" id="10018316at2759"/>
<feature type="region of interest" description="Disordered" evidence="4">
    <location>
        <begin position="809"/>
        <end position="840"/>
    </location>
</feature>
<dbReference type="InterPro" id="IPR001841">
    <property type="entry name" value="Znf_RING"/>
</dbReference>
<gene>
    <name evidence="6" type="ORF">HOLleu_27835</name>
</gene>
<feature type="region of interest" description="Disordered" evidence="4">
    <location>
        <begin position="164"/>
        <end position="302"/>
    </location>
</feature>
<feature type="compositionally biased region" description="Basic and acidic residues" evidence="4">
    <location>
        <begin position="661"/>
        <end position="673"/>
    </location>
</feature>
<proteinExistence type="predicted"/>
<feature type="region of interest" description="Disordered" evidence="4">
    <location>
        <begin position="902"/>
        <end position="928"/>
    </location>
</feature>
<feature type="compositionally biased region" description="Polar residues" evidence="4">
    <location>
        <begin position="171"/>
        <end position="197"/>
    </location>
</feature>
<comment type="caution">
    <text evidence="6">The sequence shown here is derived from an EMBL/GenBank/DDBJ whole genome shotgun (WGS) entry which is preliminary data.</text>
</comment>
<keyword evidence="2" id="KW-0862">Zinc</keyword>
<evidence type="ECO:0000256" key="4">
    <source>
        <dbReference type="SAM" id="MobiDB-lite"/>
    </source>
</evidence>
<keyword evidence="1 3" id="KW-0479">Metal-binding</keyword>
<feature type="compositionally biased region" description="Basic and acidic residues" evidence="4">
    <location>
        <begin position="269"/>
        <end position="290"/>
    </location>
</feature>
<dbReference type="SUPFAM" id="SSF57903">
    <property type="entry name" value="FYVE/PHD zinc finger"/>
    <property type="match status" value="1"/>
</dbReference>
<evidence type="ECO:0000256" key="3">
    <source>
        <dbReference type="PROSITE-ProRule" id="PRU00175"/>
    </source>
</evidence>
<evidence type="ECO:0000256" key="2">
    <source>
        <dbReference type="ARBA" id="ARBA00022833"/>
    </source>
</evidence>
<feature type="domain" description="RING-type" evidence="5">
    <location>
        <begin position="996"/>
        <end position="1043"/>
    </location>
</feature>
<feature type="region of interest" description="Disordered" evidence="4">
    <location>
        <begin position="427"/>
        <end position="484"/>
    </location>
</feature>
<evidence type="ECO:0000313" key="6">
    <source>
        <dbReference type="EMBL" id="KAJ8031188.1"/>
    </source>
</evidence>
<feature type="compositionally biased region" description="Polar residues" evidence="4">
    <location>
        <begin position="678"/>
        <end position="687"/>
    </location>
</feature>
<evidence type="ECO:0000259" key="5">
    <source>
        <dbReference type="PROSITE" id="PS50089"/>
    </source>
</evidence>
<feature type="compositionally biased region" description="Polar residues" evidence="4">
    <location>
        <begin position="458"/>
        <end position="484"/>
    </location>
</feature>
<dbReference type="Proteomes" id="UP001152320">
    <property type="component" value="Chromosome 13"/>
</dbReference>
<dbReference type="GO" id="GO:0008270">
    <property type="term" value="F:zinc ion binding"/>
    <property type="evidence" value="ECO:0007669"/>
    <property type="project" value="UniProtKB-KW"/>
</dbReference>
<dbReference type="Gene3D" id="3.30.40.10">
    <property type="entry name" value="Zinc/RING finger domain, C3HC4 (zinc finger)"/>
    <property type="match status" value="2"/>
</dbReference>
<evidence type="ECO:0000256" key="1">
    <source>
        <dbReference type="ARBA" id="ARBA00022771"/>
    </source>
</evidence>
<dbReference type="EMBL" id="JAIZAY010000013">
    <property type="protein sequence ID" value="KAJ8031188.1"/>
    <property type="molecule type" value="Genomic_DNA"/>
</dbReference>
<evidence type="ECO:0000313" key="7">
    <source>
        <dbReference type="Proteomes" id="UP001152320"/>
    </source>
</evidence>